<name>A0AAC8YKX2_AMIAI</name>
<feature type="chain" id="PRO_5042087778" evidence="1">
    <location>
        <begin position="27"/>
        <end position="201"/>
    </location>
</feature>
<feature type="signal peptide" evidence="1">
    <location>
        <begin position="1"/>
        <end position="26"/>
    </location>
</feature>
<gene>
    <name evidence="2" type="ORF">AA2016_1346</name>
</gene>
<evidence type="ECO:0000313" key="2">
    <source>
        <dbReference type="EMBL" id="AMS40280.1"/>
    </source>
</evidence>
<dbReference type="AlphaFoldDB" id="A0AAC8YKX2"/>
<dbReference type="KEGG" id="aak:AA2016_1346"/>
<accession>A0AAC8YKX2</accession>
<keyword evidence="1" id="KW-0732">Signal</keyword>
<dbReference type="Proteomes" id="UP000075755">
    <property type="component" value="Chromosome"/>
</dbReference>
<evidence type="ECO:0000256" key="1">
    <source>
        <dbReference type="SAM" id="SignalP"/>
    </source>
</evidence>
<proteinExistence type="predicted"/>
<organism evidence="2 3">
    <name type="scientific">Aminobacter aminovorans</name>
    <name type="common">Chelatobacter heintzii</name>
    <dbReference type="NCBI Taxonomy" id="83263"/>
    <lineage>
        <taxon>Bacteria</taxon>
        <taxon>Pseudomonadati</taxon>
        <taxon>Pseudomonadota</taxon>
        <taxon>Alphaproteobacteria</taxon>
        <taxon>Hyphomicrobiales</taxon>
        <taxon>Phyllobacteriaceae</taxon>
        <taxon>Aminobacter</taxon>
    </lineage>
</organism>
<sequence>MGDFMAASLRSPVLPLVALSALLVCAQARTQAIEPGKEGELANFIPPEAGARACFGRIYDEAHLKAHPKQQVTEMQFRIAYYIHEPDAFYPKGQRNYYFEVLARLRGHKQAKPLSAMGECSPSDDGKSIFCGVDCDGGGVMVKRSVGGKIVVDLEALGRLRMTSDCGEDEEGGVELLSGADDKRFLLSKQASSECPAYDNW</sequence>
<evidence type="ECO:0000313" key="3">
    <source>
        <dbReference type="Proteomes" id="UP000075755"/>
    </source>
</evidence>
<dbReference type="EMBL" id="CP015005">
    <property type="protein sequence ID" value="AMS40280.1"/>
    <property type="molecule type" value="Genomic_DNA"/>
</dbReference>
<reference evidence="2 3" key="1">
    <citation type="submission" date="2016-03" db="EMBL/GenBank/DDBJ databases">
        <title>Complete genome of Aminobacter aminovorans KCTC 2477.</title>
        <authorList>
            <person name="Kim K.M."/>
        </authorList>
    </citation>
    <scope>NUCLEOTIDE SEQUENCE [LARGE SCALE GENOMIC DNA]</scope>
    <source>
        <strain evidence="2 3">KCTC 2477</strain>
    </source>
</reference>
<protein>
    <submittedName>
        <fullName evidence="2">Uncharacterized protein</fullName>
    </submittedName>
</protein>